<dbReference type="OrthoDB" id="2372097at2"/>
<keyword evidence="1" id="KW-1133">Transmembrane helix</keyword>
<dbReference type="Pfam" id="PF14620">
    <property type="entry name" value="YPEB_PepSY1-2"/>
    <property type="match status" value="1"/>
</dbReference>
<evidence type="ECO:0000313" key="6">
    <source>
        <dbReference type="Proteomes" id="UP000095662"/>
    </source>
</evidence>
<name>A0A174ZW15_9FIRM</name>
<gene>
    <name evidence="5" type="primary">ypeB</name>
    <name evidence="5" type="ORF">ERS852540_01690</name>
</gene>
<dbReference type="GO" id="GO:0009847">
    <property type="term" value="P:spore germination"/>
    <property type="evidence" value="ECO:0007669"/>
    <property type="project" value="InterPro"/>
</dbReference>
<dbReference type="InterPro" id="IPR025711">
    <property type="entry name" value="PepSY"/>
</dbReference>
<evidence type="ECO:0000256" key="1">
    <source>
        <dbReference type="SAM" id="Phobius"/>
    </source>
</evidence>
<feature type="domain" description="Sporulation protein YpeB N-terminal" evidence="4">
    <location>
        <begin position="35"/>
        <end position="166"/>
    </location>
</feature>
<reference evidence="5 6" key="1">
    <citation type="submission" date="2015-09" db="EMBL/GenBank/DDBJ databases">
        <authorList>
            <consortium name="Pathogen Informatics"/>
        </authorList>
    </citation>
    <scope>NUCLEOTIDE SEQUENCE [LARGE SCALE GENOMIC DNA]</scope>
    <source>
        <strain evidence="5 6">2789STDY5834928</strain>
    </source>
</reference>
<dbReference type="EMBL" id="CZBY01000013">
    <property type="protein sequence ID" value="CUQ88286.1"/>
    <property type="molecule type" value="Genomic_DNA"/>
</dbReference>
<dbReference type="Pfam" id="PF03413">
    <property type="entry name" value="PepSY"/>
    <property type="match status" value="1"/>
</dbReference>
<organism evidence="5 6">
    <name type="scientific">[Eubacterium] siraeum</name>
    <dbReference type="NCBI Taxonomy" id="39492"/>
    <lineage>
        <taxon>Bacteria</taxon>
        <taxon>Bacillati</taxon>
        <taxon>Bacillota</taxon>
        <taxon>Clostridia</taxon>
        <taxon>Eubacteriales</taxon>
        <taxon>Oscillospiraceae</taxon>
        <taxon>Oscillospiraceae incertae sedis</taxon>
    </lineage>
</organism>
<feature type="domain" description="Sporulation protein YpeB PepSY1 and PepSY2" evidence="3">
    <location>
        <begin position="185"/>
        <end position="370"/>
    </location>
</feature>
<evidence type="ECO:0000259" key="4">
    <source>
        <dbReference type="Pfam" id="PF20769"/>
    </source>
</evidence>
<dbReference type="InterPro" id="IPR048402">
    <property type="entry name" value="YpeB_N"/>
</dbReference>
<sequence length="447" mass="49480">MYISKRCFVRIISFFTAISVAAGISATLNMNSSVRYKRSFEQSMTRNVEDLAAEIDNIKNTLYKGMYAGTPEMMTQLSSKLWSDASTAKASLAELPVSELHLENTYKFLSQVGNFSKSLAKRYSDGETLTEDDRKSLKTLGEYADRLADNMWKVEQRITNGELSFEKAATEVQEAKNSDEPSYITEGFTDFEEGYDNYPTLIYDGPFSDHILEKNPEMLKSASAVTLSDALKKAEKACGTVGLSHDDKNDEQGKMPSYVFTKDSTTIAVTKNGGYLSYMLCGRSVPTRSVTALEAVAKAEEYLSMLGINHITDTYYEINGNVCLVNFAGTQGDITIYTDLIKVGVAMDNGDILSFDGRGYITNHKKRDLPEPKITAEQARKQLSSELTATDTSLAVVPSAGTNELYCYEFHCTSPDGRQMLVYINADTGKEEQILLLEISENGTLTV</sequence>
<keyword evidence="1" id="KW-0812">Transmembrane</keyword>
<dbReference type="NCBIfam" id="TIGR02889">
    <property type="entry name" value="spore_YpeB"/>
    <property type="match status" value="1"/>
</dbReference>
<evidence type="ECO:0000259" key="2">
    <source>
        <dbReference type="Pfam" id="PF03413"/>
    </source>
</evidence>
<keyword evidence="1" id="KW-0472">Membrane</keyword>
<evidence type="ECO:0000313" key="5">
    <source>
        <dbReference type="EMBL" id="CUQ88286.1"/>
    </source>
</evidence>
<dbReference type="AlphaFoldDB" id="A0A174ZW15"/>
<accession>A0A174ZW15</accession>
<evidence type="ECO:0000259" key="3">
    <source>
        <dbReference type="Pfam" id="PF14620"/>
    </source>
</evidence>
<protein>
    <submittedName>
        <fullName evidence="5">PSPA12</fullName>
    </submittedName>
</protein>
<dbReference type="STRING" id="39492.ERS852540_01690"/>
<dbReference type="InterPro" id="IPR014239">
    <property type="entry name" value="YpeB_PepSY1-2"/>
</dbReference>
<proteinExistence type="predicted"/>
<dbReference type="Proteomes" id="UP000095662">
    <property type="component" value="Unassembled WGS sequence"/>
</dbReference>
<feature type="transmembrane region" description="Helical" evidence="1">
    <location>
        <begin position="7"/>
        <end position="28"/>
    </location>
</feature>
<feature type="domain" description="PepSY" evidence="2">
    <location>
        <begin position="373"/>
        <end position="431"/>
    </location>
</feature>
<dbReference type="Pfam" id="PF20769">
    <property type="entry name" value="YPEB_N"/>
    <property type="match status" value="1"/>
</dbReference>